<keyword evidence="5" id="KW-0812">Transmembrane</keyword>
<evidence type="ECO:0000256" key="2">
    <source>
        <dbReference type="ARBA" id="ARBA00007866"/>
    </source>
</evidence>
<dbReference type="Gene3D" id="2.60.40.420">
    <property type="entry name" value="Cupredoxins - blue copper proteins"/>
    <property type="match status" value="1"/>
</dbReference>
<dbReference type="InterPro" id="IPR002429">
    <property type="entry name" value="CcO_II-like_C"/>
</dbReference>
<proteinExistence type="inferred from homology"/>
<protein>
    <submittedName>
        <fullName evidence="7">Cytochrome c oxidase subunit II</fullName>
    </submittedName>
</protein>
<dbReference type="SUPFAM" id="SSF49503">
    <property type="entry name" value="Cupredoxins"/>
    <property type="match status" value="1"/>
</dbReference>
<evidence type="ECO:0000256" key="1">
    <source>
        <dbReference type="ARBA" id="ARBA00004370"/>
    </source>
</evidence>
<feature type="domain" description="Cytochrome oxidase subunit II copper A binding" evidence="6">
    <location>
        <begin position="165"/>
        <end position="278"/>
    </location>
</feature>
<sequence>MYGVPPDSDTGFGRVVTGCFFDGVTKTTVWLHACFLLLRHFRFHGLLCAWLGGRFRHGRPLIFFPLIVLAGCQGSLSVLDPVGPAATEINTLWWIMLAGSALIAIIVAALIWRSFYSTPNPDKPRSRTLRIWIHGLGLAFPISVLAALLIYALVVGERLLPHHDTQVVRVHAIAQQWRWQFTYAERPDYVSEGILHIPAGRPVDVAITTRDVIHSFWVPRLAGKLDAIPGHVNTLRIEADAPGLYHGQSAEFSGAGYTGHTFVVQAHSAADWARFLAGESM</sequence>
<dbReference type="Proteomes" id="UP001205566">
    <property type="component" value="Unassembled WGS sequence"/>
</dbReference>
<dbReference type="PROSITE" id="PS50857">
    <property type="entry name" value="COX2_CUA"/>
    <property type="match status" value="1"/>
</dbReference>
<keyword evidence="5" id="KW-1133">Transmembrane helix</keyword>
<evidence type="ECO:0000256" key="3">
    <source>
        <dbReference type="ARBA" id="ARBA00023136"/>
    </source>
</evidence>
<dbReference type="PRINTS" id="PR01166">
    <property type="entry name" value="CYCOXIDASEII"/>
</dbReference>
<comment type="subcellular location">
    <subcellularLocation>
        <location evidence="1">Membrane</location>
    </subcellularLocation>
</comment>
<dbReference type="InterPro" id="IPR045187">
    <property type="entry name" value="CcO_II"/>
</dbReference>
<evidence type="ECO:0000313" key="8">
    <source>
        <dbReference type="Proteomes" id="UP001205566"/>
    </source>
</evidence>
<dbReference type="EMBL" id="JACASI010000026">
    <property type="protein sequence ID" value="MCQ3829752.1"/>
    <property type="molecule type" value="Genomic_DNA"/>
</dbReference>
<evidence type="ECO:0000313" key="7">
    <source>
        <dbReference type="EMBL" id="MCQ3829752.1"/>
    </source>
</evidence>
<comment type="caution">
    <text evidence="7">The sequence shown here is derived from an EMBL/GenBank/DDBJ whole genome shotgun (WGS) entry which is preliminary data.</text>
</comment>
<dbReference type="Pfam" id="PF00116">
    <property type="entry name" value="COX2"/>
    <property type="match status" value="1"/>
</dbReference>
<keyword evidence="3 5" id="KW-0472">Membrane</keyword>
<dbReference type="InterPro" id="IPR008972">
    <property type="entry name" value="Cupredoxin"/>
</dbReference>
<name>A0ABT1P0V7_9GAMM</name>
<gene>
    <name evidence="7" type="ORF">HXX02_09860</name>
</gene>
<feature type="transmembrane region" description="Helical" evidence="5">
    <location>
        <begin position="61"/>
        <end position="79"/>
    </location>
</feature>
<evidence type="ECO:0000256" key="5">
    <source>
        <dbReference type="SAM" id="Phobius"/>
    </source>
</evidence>
<dbReference type="PANTHER" id="PTHR22888">
    <property type="entry name" value="CYTOCHROME C OXIDASE, SUBUNIT II"/>
    <property type="match status" value="1"/>
</dbReference>
<feature type="transmembrane region" description="Helical" evidence="5">
    <location>
        <begin position="91"/>
        <end position="112"/>
    </location>
</feature>
<dbReference type="PANTHER" id="PTHR22888:SF9">
    <property type="entry name" value="CYTOCHROME C OXIDASE SUBUNIT 2"/>
    <property type="match status" value="1"/>
</dbReference>
<keyword evidence="8" id="KW-1185">Reference proteome</keyword>
<comment type="similarity">
    <text evidence="2">Belongs to the cytochrome c oxidase subunit 2 family.</text>
</comment>
<accession>A0ABT1P0V7</accession>
<comment type="catalytic activity">
    <reaction evidence="4">
        <text>4 Fe(II)-[cytochrome c] + O2 + 8 H(+)(in) = 4 Fe(III)-[cytochrome c] + 2 H2O + 4 H(+)(out)</text>
        <dbReference type="Rhea" id="RHEA:11436"/>
        <dbReference type="Rhea" id="RHEA-COMP:10350"/>
        <dbReference type="Rhea" id="RHEA-COMP:14399"/>
        <dbReference type="ChEBI" id="CHEBI:15377"/>
        <dbReference type="ChEBI" id="CHEBI:15378"/>
        <dbReference type="ChEBI" id="CHEBI:15379"/>
        <dbReference type="ChEBI" id="CHEBI:29033"/>
        <dbReference type="ChEBI" id="CHEBI:29034"/>
        <dbReference type="EC" id="7.1.1.9"/>
    </reaction>
</comment>
<evidence type="ECO:0000256" key="4">
    <source>
        <dbReference type="ARBA" id="ARBA00047816"/>
    </source>
</evidence>
<feature type="transmembrane region" description="Helical" evidence="5">
    <location>
        <begin position="132"/>
        <end position="154"/>
    </location>
</feature>
<organism evidence="7 8">
    <name type="scientific">Microbulbifer elongatus</name>
    <dbReference type="NCBI Taxonomy" id="86173"/>
    <lineage>
        <taxon>Bacteria</taxon>
        <taxon>Pseudomonadati</taxon>
        <taxon>Pseudomonadota</taxon>
        <taxon>Gammaproteobacteria</taxon>
        <taxon>Cellvibrionales</taxon>
        <taxon>Microbulbiferaceae</taxon>
        <taxon>Microbulbifer</taxon>
    </lineage>
</organism>
<reference evidence="7" key="1">
    <citation type="thesis" date="2020" institute="Technische Universitat Dresden" country="Dresden, Germany">
        <title>The Agarolytic System of Microbulbifer elongatus PORT2, Isolated from Batu Karas, Pangandaran West Java Indonesia.</title>
        <authorList>
            <person name="Anggraeni S.R."/>
        </authorList>
    </citation>
    <scope>NUCLEOTIDE SEQUENCE</scope>
    <source>
        <strain evidence="7">PORT2</strain>
    </source>
</reference>
<evidence type="ECO:0000259" key="6">
    <source>
        <dbReference type="PROSITE" id="PS50857"/>
    </source>
</evidence>